<evidence type="ECO:0000259" key="9">
    <source>
        <dbReference type="PROSITE" id="PS51154"/>
    </source>
</evidence>
<dbReference type="SMART" id="SM00360">
    <property type="entry name" value="RRM"/>
    <property type="match status" value="2"/>
</dbReference>
<evidence type="ECO:0000256" key="1">
    <source>
        <dbReference type="ARBA" id="ARBA00004123"/>
    </source>
</evidence>
<evidence type="ECO:0000256" key="2">
    <source>
        <dbReference type="ARBA" id="ARBA00022676"/>
    </source>
</evidence>
<dbReference type="GO" id="GO:1990404">
    <property type="term" value="F:NAD+-protein mono-ADP-ribosyltransferase activity"/>
    <property type="evidence" value="ECO:0007669"/>
    <property type="project" value="TreeGrafter"/>
</dbReference>
<dbReference type="InterPro" id="IPR057044">
    <property type="entry name" value="PARP14_KH_1"/>
</dbReference>
<dbReference type="Pfam" id="PF01661">
    <property type="entry name" value="Macro"/>
    <property type="match status" value="1"/>
</dbReference>
<dbReference type="CDD" id="cd01439">
    <property type="entry name" value="TCCD_inducible_PARP_like"/>
    <property type="match status" value="1"/>
</dbReference>
<dbReference type="InterPro" id="IPR012317">
    <property type="entry name" value="Poly(ADP-ribose)pol_cat_dom"/>
</dbReference>
<dbReference type="Pfam" id="PF00644">
    <property type="entry name" value="PARP"/>
    <property type="match status" value="1"/>
</dbReference>
<dbReference type="InterPro" id="IPR000504">
    <property type="entry name" value="RRM_dom"/>
</dbReference>
<dbReference type="InterPro" id="IPR002589">
    <property type="entry name" value="Macro_dom"/>
</dbReference>
<dbReference type="Pfam" id="PF23085">
    <property type="entry name" value="RRM_PARP14_3"/>
    <property type="match status" value="1"/>
</dbReference>
<dbReference type="GO" id="GO:0003714">
    <property type="term" value="F:transcription corepressor activity"/>
    <property type="evidence" value="ECO:0007669"/>
    <property type="project" value="TreeGrafter"/>
</dbReference>
<dbReference type="GO" id="GO:0003950">
    <property type="term" value="F:NAD+ poly-ADP-ribosyltransferase activity"/>
    <property type="evidence" value="ECO:0007669"/>
    <property type="project" value="UniProtKB-UniRule"/>
</dbReference>
<keyword evidence="2 6" id="KW-0328">Glycosyltransferase</keyword>
<dbReference type="GO" id="GO:0070212">
    <property type="term" value="P:protein poly-ADP-ribosylation"/>
    <property type="evidence" value="ECO:0007669"/>
    <property type="project" value="TreeGrafter"/>
</dbReference>
<dbReference type="SUPFAM" id="SSF52949">
    <property type="entry name" value="Macro domain-like"/>
    <property type="match status" value="3"/>
</dbReference>
<evidence type="ECO:0000256" key="5">
    <source>
        <dbReference type="ARBA" id="ARBA00023242"/>
    </source>
</evidence>
<evidence type="ECO:0000259" key="8">
    <source>
        <dbReference type="PROSITE" id="PS51059"/>
    </source>
</evidence>
<dbReference type="EC" id="2.4.2.-" evidence="6"/>
<reference evidence="10" key="1">
    <citation type="submission" date="2018-11" db="EMBL/GenBank/DDBJ databases">
        <authorList>
            <person name="Alioto T."/>
            <person name="Alioto T."/>
        </authorList>
    </citation>
    <scope>NUCLEOTIDE SEQUENCE</scope>
</reference>
<feature type="domain" description="Macro" evidence="9">
    <location>
        <begin position="704"/>
        <end position="876"/>
    </location>
</feature>
<evidence type="ECO:0000256" key="7">
    <source>
        <dbReference type="SAM" id="MobiDB-lite"/>
    </source>
</evidence>
<keyword evidence="5" id="KW-0539">Nucleus</keyword>
<dbReference type="AlphaFoldDB" id="A0A8B6FJZ6"/>
<dbReference type="GO" id="GO:0005737">
    <property type="term" value="C:cytoplasm"/>
    <property type="evidence" value="ECO:0007669"/>
    <property type="project" value="TreeGrafter"/>
</dbReference>
<dbReference type="Pfam" id="PF23084">
    <property type="entry name" value="KH_PARP14_1"/>
    <property type="match status" value="1"/>
</dbReference>
<dbReference type="GO" id="GO:0003723">
    <property type="term" value="F:RNA binding"/>
    <property type="evidence" value="ECO:0007669"/>
    <property type="project" value="InterPro"/>
</dbReference>
<keyword evidence="3 6" id="KW-0808">Transferase</keyword>
<dbReference type="PANTHER" id="PTHR14453">
    <property type="entry name" value="PARP/ZINC FINGER CCCH TYPE DOMAIN CONTAINING PROTEIN"/>
    <property type="match status" value="1"/>
</dbReference>
<keyword evidence="11" id="KW-1185">Reference proteome</keyword>
<dbReference type="SMART" id="SM00506">
    <property type="entry name" value="A1pp"/>
    <property type="match status" value="2"/>
</dbReference>
<dbReference type="Gene3D" id="3.40.220.10">
    <property type="entry name" value="Leucine Aminopeptidase, subunit E, domain 1"/>
    <property type="match status" value="2"/>
</dbReference>
<accession>A0A8B6FJZ6</accession>
<organism evidence="10 11">
    <name type="scientific">Mytilus galloprovincialis</name>
    <name type="common">Mediterranean mussel</name>
    <dbReference type="NCBI Taxonomy" id="29158"/>
    <lineage>
        <taxon>Eukaryota</taxon>
        <taxon>Metazoa</taxon>
        <taxon>Spiralia</taxon>
        <taxon>Lophotrochozoa</taxon>
        <taxon>Mollusca</taxon>
        <taxon>Bivalvia</taxon>
        <taxon>Autobranchia</taxon>
        <taxon>Pteriomorphia</taxon>
        <taxon>Mytilida</taxon>
        <taxon>Mytiloidea</taxon>
        <taxon>Mytilidae</taxon>
        <taxon>Mytilinae</taxon>
        <taxon>Mytilus</taxon>
    </lineage>
</organism>
<dbReference type="GO" id="GO:0010629">
    <property type="term" value="P:negative regulation of gene expression"/>
    <property type="evidence" value="ECO:0007669"/>
    <property type="project" value="TreeGrafter"/>
</dbReference>
<dbReference type="InterPro" id="IPR043472">
    <property type="entry name" value="Macro_dom-like"/>
</dbReference>
<sequence length="1155" mass="127894">MTKLTILIKGAANVLEKQNVHKVSDVELKIHLIEQEADMSRLLEEEKVFVTGVMDTTTEDCLNDYMKVKSGAEPTNISYGRNKTSALITFEDKVDFTKLRTGCLTKPLEGNTLTVSRVPVTRTVLVSGIGHGSGLTNDTVRYYFENERRSSGHEDAEILEYDSDTCVIRFPSPEVARRVCDKTHKIGERTLEVCLFYEFLGKPGKALEIPEPEIISADFNILRFIKNLPNMKEDFEKKLVRLYGHIEWPEDMENDEVKIVCDLDLSTSEGQKAVESWQTDINNCTEEFISTLTTMRITTLPEAWGEVVKGLQTLIIADPEKACVILEKENNDILMVGERNIIKKLYLDIQKTVSRSEGRSSHTETTPGKHRYPDVQRPLKYPGHYSESDFQPIKYPDTQANDAPSNPIRYPHSGEATSDYPSDSSNHHTASRDTSSGSDGDFIKVVKGLLTQRKVDVIVNSVSHSLDLSSGRLSKSILGAAGDIIQTEIYQYIGSFQPFLNVAVTSGGNMPCKNIVHGVLAPFDGLETQSVKHLTSIAFPAIGTGVLNFPVDIVAKTMFEVVLLYKQKVPDSSIKSVEFVIYPEDTAAVRAFEDEQRKTRHKNSSQTYTDINAKVCVYEDRAVPSKGSTTKLGNIDVLIKCGDITKEKSDAIVNTTSHSYDLSKGMLYRVRFGCIDVLIKCGDITKEKSDAIVNTTSHSYDLSKGMLYRVRFGCIDVLIKCGDITKEKSDAIVNTTSHSYDLSKGAVSKAILTAAGSDIQKELVQEAEHSTSKGLVVTSGGKMNCKHIFHIIAQSTLSGWEAAVDKCLTAAENRKLSTMALPALGTGIKACKPEDVASAIFSAIKEFSTQHIKQVTLVVFQKEMAADFITELKKADGVGGKRDHTDTRDYGRRDNRGYGHRGATGRNTEHRSENKDDHKDTQGRDTEFRGDHRGGQRDGHIGTTPRENEQRCGHRGGSGVNLPANWTHVKLGGGQLCHEQQLHPGNPEYDRVKFEFQKTGGSGTIVKISRVQNPHLYLQYAAKKMGLYNKNGKNPERWLWHGTSADTVDKIITLGFNRSYCGKNGTAYGAGVYFAVNSSYSIRYCTSDTQGLKHMFSTQVLTGDACHGNGGMIVLPSKPGKSLTYDSASDNPSSPVMFIIFHDSQAYPTYHVFFK</sequence>
<dbReference type="Gene3D" id="3.90.228.10">
    <property type="match status" value="1"/>
</dbReference>
<dbReference type="GO" id="GO:0005634">
    <property type="term" value="C:nucleus"/>
    <property type="evidence" value="ECO:0007669"/>
    <property type="project" value="UniProtKB-SubCell"/>
</dbReference>
<feature type="domain" description="Macro" evidence="9">
    <location>
        <begin position="430"/>
        <end position="598"/>
    </location>
</feature>
<evidence type="ECO:0000256" key="3">
    <source>
        <dbReference type="ARBA" id="ARBA00022679"/>
    </source>
</evidence>
<feature type="region of interest" description="Disordered" evidence="7">
    <location>
        <begin position="353"/>
        <end position="437"/>
    </location>
</feature>
<comment type="subcellular location">
    <subcellularLocation>
        <location evidence="1">Nucleus</location>
    </subcellularLocation>
</comment>
<name>A0A8B6FJZ6_MYTGA</name>
<dbReference type="PROSITE" id="PS51154">
    <property type="entry name" value="MACRO"/>
    <property type="match status" value="2"/>
</dbReference>
<feature type="region of interest" description="Disordered" evidence="7">
    <location>
        <begin position="876"/>
        <end position="959"/>
    </location>
</feature>
<dbReference type="Proteomes" id="UP000596742">
    <property type="component" value="Unassembled WGS sequence"/>
</dbReference>
<comment type="caution">
    <text evidence="10">The sequence shown here is derived from an EMBL/GenBank/DDBJ whole genome shotgun (WGS) entry which is preliminary data.</text>
</comment>
<dbReference type="Gene3D" id="3.30.70.330">
    <property type="match status" value="1"/>
</dbReference>
<dbReference type="PROSITE" id="PS51059">
    <property type="entry name" value="PARP_CATALYTIC"/>
    <property type="match status" value="1"/>
</dbReference>
<dbReference type="OrthoDB" id="406099at2759"/>
<evidence type="ECO:0000313" key="10">
    <source>
        <dbReference type="EMBL" id="VDI49098.1"/>
    </source>
</evidence>
<keyword evidence="4 6" id="KW-0520">NAD</keyword>
<dbReference type="EMBL" id="UYJE01006792">
    <property type="protein sequence ID" value="VDI49098.1"/>
    <property type="molecule type" value="Genomic_DNA"/>
</dbReference>
<feature type="compositionally biased region" description="Polar residues" evidence="7">
    <location>
        <begin position="415"/>
        <end position="437"/>
    </location>
</feature>
<dbReference type="SUPFAM" id="SSF56399">
    <property type="entry name" value="ADP-ribosylation"/>
    <property type="match status" value="1"/>
</dbReference>
<evidence type="ECO:0000313" key="11">
    <source>
        <dbReference type="Proteomes" id="UP000596742"/>
    </source>
</evidence>
<dbReference type="InterPro" id="IPR052056">
    <property type="entry name" value="Mono-ARTD/PARP"/>
</dbReference>
<proteinExistence type="predicted"/>
<evidence type="ECO:0000256" key="6">
    <source>
        <dbReference type="RuleBase" id="RU362114"/>
    </source>
</evidence>
<feature type="compositionally biased region" description="Basic and acidic residues" evidence="7">
    <location>
        <begin position="907"/>
        <end position="952"/>
    </location>
</feature>
<dbReference type="PANTHER" id="PTHR14453:SF67">
    <property type="entry name" value="POLY [ADP-RIBOSE] POLYMERASE"/>
    <property type="match status" value="1"/>
</dbReference>
<feature type="compositionally biased region" description="Basic and acidic residues" evidence="7">
    <location>
        <begin position="876"/>
        <end position="897"/>
    </location>
</feature>
<gene>
    <name evidence="10" type="ORF">MGAL_10B089430</name>
</gene>
<dbReference type="InterPro" id="IPR012677">
    <property type="entry name" value="Nucleotide-bd_a/b_plait_sf"/>
</dbReference>
<protein>
    <recommendedName>
        <fullName evidence="6">Poly [ADP-ribose] polymerase</fullName>
        <shortName evidence="6">PARP</shortName>
        <ecNumber evidence="6">2.4.2.-</ecNumber>
    </recommendedName>
</protein>
<evidence type="ECO:0000256" key="4">
    <source>
        <dbReference type="ARBA" id="ARBA00023027"/>
    </source>
</evidence>
<feature type="domain" description="PARP catalytic" evidence="8">
    <location>
        <begin position="962"/>
        <end position="1155"/>
    </location>
</feature>